<keyword evidence="1" id="KW-0812">Transmembrane</keyword>
<dbReference type="Proteomes" id="UP000712600">
    <property type="component" value="Unassembled WGS sequence"/>
</dbReference>
<comment type="caution">
    <text evidence="2">The sequence shown here is derived from an EMBL/GenBank/DDBJ whole genome shotgun (WGS) entry which is preliminary data.</text>
</comment>
<keyword evidence="1" id="KW-0472">Membrane</keyword>
<name>A0A8S9RE30_BRACR</name>
<evidence type="ECO:0000313" key="3">
    <source>
        <dbReference type="Proteomes" id="UP000712600"/>
    </source>
</evidence>
<evidence type="ECO:0000256" key="1">
    <source>
        <dbReference type="SAM" id="Phobius"/>
    </source>
</evidence>
<keyword evidence="1" id="KW-1133">Transmembrane helix</keyword>
<proteinExistence type="predicted"/>
<gene>
    <name evidence="2" type="ORF">F2Q69_00060602</name>
</gene>
<accession>A0A8S9RE30</accession>
<dbReference type="AlphaFoldDB" id="A0A8S9RE30"/>
<dbReference type="InterPro" id="IPR019141">
    <property type="entry name" value="DUF2045"/>
</dbReference>
<dbReference type="PANTHER" id="PTHR21477:SF12">
    <property type="entry name" value="PROTEIN PHLOEM PROTEIN 2-LIKE A10"/>
    <property type="match status" value="1"/>
</dbReference>
<dbReference type="PANTHER" id="PTHR21477">
    <property type="entry name" value="ZGC:172139"/>
    <property type="match status" value="1"/>
</dbReference>
<feature type="transmembrane region" description="Helical" evidence="1">
    <location>
        <begin position="21"/>
        <end position="40"/>
    </location>
</feature>
<dbReference type="EMBL" id="QGKX02000095">
    <property type="protein sequence ID" value="KAF3571244.1"/>
    <property type="molecule type" value="Genomic_DNA"/>
</dbReference>
<organism evidence="2 3">
    <name type="scientific">Brassica cretica</name>
    <name type="common">Mustard</name>
    <dbReference type="NCBI Taxonomy" id="69181"/>
    <lineage>
        <taxon>Eukaryota</taxon>
        <taxon>Viridiplantae</taxon>
        <taxon>Streptophyta</taxon>
        <taxon>Embryophyta</taxon>
        <taxon>Tracheophyta</taxon>
        <taxon>Spermatophyta</taxon>
        <taxon>Magnoliopsida</taxon>
        <taxon>eudicotyledons</taxon>
        <taxon>Gunneridae</taxon>
        <taxon>Pentapetalae</taxon>
        <taxon>rosids</taxon>
        <taxon>malvids</taxon>
        <taxon>Brassicales</taxon>
        <taxon>Brassicaceae</taxon>
        <taxon>Brassiceae</taxon>
        <taxon>Brassica</taxon>
    </lineage>
</organism>
<reference evidence="2" key="1">
    <citation type="submission" date="2019-12" db="EMBL/GenBank/DDBJ databases">
        <title>Genome sequencing and annotation of Brassica cretica.</title>
        <authorList>
            <person name="Studholme D.J."/>
            <person name="Sarris P."/>
        </authorList>
    </citation>
    <scope>NUCLEOTIDE SEQUENCE</scope>
    <source>
        <strain evidence="2">PFS-109/04</strain>
        <tissue evidence="2">Leaf</tissue>
    </source>
</reference>
<protein>
    <submittedName>
        <fullName evidence="2">Uncharacterized protein</fullName>
    </submittedName>
</protein>
<evidence type="ECO:0000313" key="2">
    <source>
        <dbReference type="EMBL" id="KAF3571244.1"/>
    </source>
</evidence>
<sequence>MELLRFGEKGLSNSPHRRKKWFLLIAISGVVSGYGAYKVYHLPSVAKKRQRLAKILGAFLSVAELISESAETMTIVSRDMKEFLTSDSDEIPNSFKQIAKIANSKEFADSLSRLLVRYTRFIQLPSYYIFHGWS</sequence>